<protein>
    <submittedName>
        <fullName evidence="2">Uncharacterized protein</fullName>
    </submittedName>
</protein>
<keyword evidence="3" id="KW-1185">Reference proteome</keyword>
<dbReference type="InterPro" id="IPR012340">
    <property type="entry name" value="NA-bd_OB-fold"/>
</dbReference>
<dbReference type="Gene3D" id="2.40.50.140">
    <property type="entry name" value="Nucleic acid-binding proteins"/>
    <property type="match status" value="1"/>
</dbReference>
<dbReference type="GO" id="GO:0005694">
    <property type="term" value="C:chromosome"/>
    <property type="evidence" value="ECO:0007669"/>
    <property type="project" value="UniProtKB-ARBA"/>
</dbReference>
<dbReference type="GO" id="GO:0044818">
    <property type="term" value="P:mitotic G2/M transition checkpoint"/>
    <property type="evidence" value="ECO:0000318"/>
    <property type="project" value="GO_Central"/>
</dbReference>
<dbReference type="PANTHER" id="PTHR13356:SF0">
    <property type="entry name" value="SOSS COMPLEX SUBUNIT B HOMOLOG"/>
    <property type="match status" value="1"/>
</dbReference>
<dbReference type="OMA" id="DICKLRN"/>
<organism evidence="2 3">
    <name type="scientific">Pristionchus pacificus</name>
    <name type="common">Parasitic nematode worm</name>
    <dbReference type="NCBI Taxonomy" id="54126"/>
    <lineage>
        <taxon>Eukaryota</taxon>
        <taxon>Metazoa</taxon>
        <taxon>Ecdysozoa</taxon>
        <taxon>Nematoda</taxon>
        <taxon>Chromadorea</taxon>
        <taxon>Rhabditida</taxon>
        <taxon>Rhabditina</taxon>
        <taxon>Diplogasteromorpha</taxon>
        <taxon>Diplogasteroidea</taxon>
        <taxon>Neodiplogasteridae</taxon>
        <taxon>Pristionchus</taxon>
    </lineage>
</organism>
<feature type="compositionally biased region" description="Basic and acidic residues" evidence="1">
    <location>
        <begin position="176"/>
        <end position="188"/>
    </location>
</feature>
<proteinExistence type="predicted"/>
<dbReference type="GO" id="GO:0010212">
    <property type="term" value="P:response to ionizing radiation"/>
    <property type="evidence" value="ECO:0000318"/>
    <property type="project" value="GO_Central"/>
</dbReference>
<reference evidence="3" key="1">
    <citation type="journal article" date="2008" name="Nat. Genet.">
        <title>The Pristionchus pacificus genome provides a unique perspective on nematode lifestyle and parasitism.</title>
        <authorList>
            <person name="Dieterich C."/>
            <person name="Clifton S.W."/>
            <person name="Schuster L.N."/>
            <person name="Chinwalla A."/>
            <person name="Delehaunty K."/>
            <person name="Dinkelacker I."/>
            <person name="Fulton L."/>
            <person name="Fulton R."/>
            <person name="Godfrey J."/>
            <person name="Minx P."/>
            <person name="Mitreva M."/>
            <person name="Roeseler W."/>
            <person name="Tian H."/>
            <person name="Witte H."/>
            <person name="Yang S.P."/>
            <person name="Wilson R.K."/>
            <person name="Sommer R.J."/>
        </authorList>
    </citation>
    <scope>NUCLEOTIDE SEQUENCE [LARGE SCALE GENOMIC DNA]</scope>
    <source>
        <strain evidence="3">PS312</strain>
    </source>
</reference>
<sequence>MQGPLDFKTTPIKDLVPNMGQVNCHFIVIDKHQGGGFRNATGEFIQLKVGDPTGAINMNLIVGECSDLVQPGDICKLRNGMTSFFRGSMSLQCGKQGELCKVGELTMIFSETPNMSDYNSDWARDFPPKTRVNPVPSNDLNSTPVIGAPPRNSGQPILNLLPPGPSSHGQPSSMPRDPRAAKRFHDPRSAAAAGARD</sequence>
<dbReference type="SUPFAM" id="SSF50249">
    <property type="entry name" value="Nucleic acid-binding proteins"/>
    <property type="match status" value="1"/>
</dbReference>
<feature type="compositionally biased region" description="Low complexity" evidence="1">
    <location>
        <begin position="166"/>
        <end position="175"/>
    </location>
</feature>
<dbReference type="GO" id="GO:0003677">
    <property type="term" value="F:DNA binding"/>
    <property type="evidence" value="ECO:0000318"/>
    <property type="project" value="GO_Central"/>
</dbReference>
<dbReference type="InterPro" id="IPR051231">
    <property type="entry name" value="SOSS-B"/>
</dbReference>
<gene>
    <name evidence="2" type="primary">WBGene00101259</name>
</gene>
<dbReference type="OrthoDB" id="295715at2759"/>
<dbReference type="AlphaFoldDB" id="A0A454XMJ4"/>
<evidence type="ECO:0000256" key="1">
    <source>
        <dbReference type="SAM" id="MobiDB-lite"/>
    </source>
</evidence>
<dbReference type="Proteomes" id="UP000005239">
    <property type="component" value="Unassembled WGS sequence"/>
</dbReference>
<evidence type="ECO:0000313" key="3">
    <source>
        <dbReference type="Proteomes" id="UP000005239"/>
    </source>
</evidence>
<feature type="region of interest" description="Disordered" evidence="1">
    <location>
        <begin position="127"/>
        <end position="197"/>
    </location>
</feature>
<feature type="compositionally biased region" description="Polar residues" evidence="1">
    <location>
        <begin position="135"/>
        <end position="144"/>
    </location>
</feature>
<reference evidence="2" key="2">
    <citation type="submission" date="2022-06" db="UniProtKB">
        <authorList>
            <consortium name="EnsemblMetazoa"/>
        </authorList>
    </citation>
    <scope>IDENTIFICATION</scope>
    <source>
        <strain evidence="2">PS312</strain>
    </source>
</reference>
<accession>A0A8R1U8C2</accession>
<dbReference type="GO" id="GO:0070876">
    <property type="term" value="C:SOSS complex"/>
    <property type="evidence" value="ECO:0000318"/>
    <property type="project" value="GO_Central"/>
</dbReference>
<dbReference type="EnsemblMetazoa" id="PPA11705.1">
    <property type="protein sequence ID" value="PPA11705.1"/>
    <property type="gene ID" value="WBGene00101259"/>
</dbReference>
<dbReference type="FunFam" id="2.40.50.140:FF:000072">
    <property type="entry name" value="SOSS complex subunit B2"/>
    <property type="match status" value="1"/>
</dbReference>
<accession>A0A454XMJ4</accession>
<dbReference type="PANTHER" id="PTHR13356">
    <property type="entry name" value="OB FOLD NUCLEIC ACID BINDING PROTEIN-RELATED"/>
    <property type="match status" value="1"/>
</dbReference>
<name>A0A454XMJ4_PRIPA</name>
<evidence type="ECO:0000313" key="2">
    <source>
        <dbReference type="EnsemblMetazoa" id="PPA11705.1"/>
    </source>
</evidence>
<dbReference type="GO" id="GO:0000724">
    <property type="term" value="P:double-strand break repair via homologous recombination"/>
    <property type="evidence" value="ECO:0000318"/>
    <property type="project" value="GO_Central"/>
</dbReference>